<comment type="similarity">
    <text evidence="2 9">Belongs to the mitochondrial carrier (TC 2.A.29) family.</text>
</comment>
<evidence type="ECO:0000256" key="5">
    <source>
        <dbReference type="ARBA" id="ARBA00022737"/>
    </source>
</evidence>
<organism evidence="12 13">
    <name type="scientific">Trypanosoma theileri</name>
    <dbReference type="NCBI Taxonomy" id="67003"/>
    <lineage>
        <taxon>Eukaryota</taxon>
        <taxon>Discoba</taxon>
        <taxon>Euglenozoa</taxon>
        <taxon>Kinetoplastea</taxon>
        <taxon>Metakinetoplastina</taxon>
        <taxon>Trypanosomatida</taxon>
        <taxon>Trypanosomatidae</taxon>
        <taxon>Trypanosoma</taxon>
    </lineage>
</organism>
<keyword evidence="7 8" id="KW-0472">Membrane</keyword>
<dbReference type="SUPFAM" id="SSF103506">
    <property type="entry name" value="Mitochondrial carrier"/>
    <property type="match status" value="1"/>
</dbReference>
<dbReference type="GO" id="GO:0016020">
    <property type="term" value="C:membrane"/>
    <property type="evidence" value="ECO:0007669"/>
    <property type="project" value="UniProtKB-SubCell"/>
</dbReference>
<keyword evidence="13" id="KW-1185">Reference proteome</keyword>
<evidence type="ECO:0000256" key="9">
    <source>
        <dbReference type="RuleBase" id="RU000488"/>
    </source>
</evidence>
<evidence type="ECO:0000256" key="7">
    <source>
        <dbReference type="ARBA" id="ARBA00023136"/>
    </source>
</evidence>
<feature type="transmembrane region" description="Helical" evidence="11">
    <location>
        <begin position="83"/>
        <end position="106"/>
    </location>
</feature>
<feature type="repeat" description="Solcar" evidence="8">
    <location>
        <begin position="19"/>
        <end position="112"/>
    </location>
</feature>
<keyword evidence="3 9" id="KW-0813">Transport</keyword>
<evidence type="ECO:0000256" key="1">
    <source>
        <dbReference type="ARBA" id="ARBA00004141"/>
    </source>
</evidence>
<dbReference type="Proteomes" id="UP000192257">
    <property type="component" value="Unassembled WGS sequence"/>
</dbReference>
<reference evidence="12 13" key="1">
    <citation type="submission" date="2017-03" db="EMBL/GenBank/DDBJ databases">
        <title>An alternative strategy for trypanosome survival in the mammalian bloodstream revealed through genome and transcriptome analysis of the ubiquitous bovine parasite Trypanosoma (Megatrypanum) theileri.</title>
        <authorList>
            <person name="Kelly S."/>
            <person name="Ivens A."/>
            <person name="Mott A."/>
            <person name="O'Neill E."/>
            <person name="Emms D."/>
            <person name="Macleod O."/>
            <person name="Voorheis P."/>
            <person name="Matthews J."/>
            <person name="Matthews K."/>
            <person name="Carrington M."/>
        </authorList>
    </citation>
    <scope>NUCLEOTIDE SEQUENCE [LARGE SCALE GENOMIC DNA]</scope>
    <source>
        <strain evidence="12">Edinburgh</strain>
    </source>
</reference>
<evidence type="ECO:0000313" key="12">
    <source>
        <dbReference type="EMBL" id="ORC88382.1"/>
    </source>
</evidence>
<dbReference type="EMBL" id="NBCO01000017">
    <property type="protein sequence ID" value="ORC88382.1"/>
    <property type="molecule type" value="Genomic_DNA"/>
</dbReference>
<evidence type="ECO:0000256" key="11">
    <source>
        <dbReference type="SAM" id="Phobius"/>
    </source>
</evidence>
<feature type="region of interest" description="Disordered" evidence="10">
    <location>
        <begin position="1"/>
        <end position="23"/>
    </location>
</feature>
<name>A0A1X0NUM8_9TRYP</name>
<dbReference type="InterPro" id="IPR023395">
    <property type="entry name" value="MCP_dom_sf"/>
</dbReference>
<protein>
    <submittedName>
        <fullName evidence="12">Mitochondrial carrier protein</fullName>
    </submittedName>
</protein>
<keyword evidence="5" id="KW-0677">Repeat</keyword>
<sequence>MTTSSVGGSTVANSRGTQPSPVSHTISSQLASAASTFIYYPFDTLRIRFMSQDGTLQRQHNGQTYHSISKALTTIYREEGLRALFRGCHIAVMGAMMSWGVYMYLYRSLCSLSEVSSYIGRAGVSAVASLIATFFSSPIWLIKSRMQIEEATKSKNYVTFHGGVRHVLQTTGFRSLWRGVSLQLTLVIPNSLNVPTYDFLKGIVLHTRYGHNSMNGELSVLESSLCSMLTKTFLVFLSHPITVLKVRLQDQRWNAGEVKYRSVHDSILLILKREGARGMLRGLGSSLLHSLPRTTTYFVIYEKTLGFFSRYA</sequence>
<feature type="repeat" description="Solcar" evidence="8">
    <location>
        <begin position="116"/>
        <end position="203"/>
    </location>
</feature>
<evidence type="ECO:0000256" key="4">
    <source>
        <dbReference type="ARBA" id="ARBA00022692"/>
    </source>
</evidence>
<dbReference type="OrthoDB" id="270584at2759"/>
<feature type="repeat" description="Solcar" evidence="8">
    <location>
        <begin position="218"/>
        <end position="307"/>
    </location>
</feature>
<dbReference type="GO" id="GO:0006862">
    <property type="term" value="P:nucleotide transport"/>
    <property type="evidence" value="ECO:0007669"/>
    <property type="project" value="InterPro"/>
</dbReference>
<dbReference type="InterPro" id="IPR018108">
    <property type="entry name" value="MCP_transmembrane"/>
</dbReference>
<evidence type="ECO:0000256" key="3">
    <source>
        <dbReference type="ARBA" id="ARBA00022448"/>
    </source>
</evidence>
<dbReference type="VEuPathDB" id="TriTrypDB:TM35_000172540"/>
<evidence type="ECO:0000256" key="6">
    <source>
        <dbReference type="ARBA" id="ARBA00022989"/>
    </source>
</evidence>
<dbReference type="Pfam" id="PF00153">
    <property type="entry name" value="Mito_carr"/>
    <property type="match status" value="3"/>
</dbReference>
<dbReference type="RefSeq" id="XP_028882448.1">
    <property type="nucleotide sequence ID" value="XM_029026333.1"/>
</dbReference>
<dbReference type="AlphaFoldDB" id="A0A1X0NUM8"/>
<gene>
    <name evidence="12" type="ORF">TM35_000172540</name>
</gene>
<dbReference type="GO" id="GO:0055085">
    <property type="term" value="P:transmembrane transport"/>
    <property type="evidence" value="ECO:0007669"/>
    <property type="project" value="InterPro"/>
</dbReference>
<comment type="subcellular location">
    <subcellularLocation>
        <location evidence="1">Membrane</location>
        <topology evidence="1">Multi-pass membrane protein</topology>
    </subcellularLocation>
</comment>
<evidence type="ECO:0000313" key="13">
    <source>
        <dbReference type="Proteomes" id="UP000192257"/>
    </source>
</evidence>
<dbReference type="PANTHER" id="PTHR45683">
    <property type="entry name" value="MITOCHONDRIAL NICOTINAMIDE ADENINE DINUCLEOTIDE TRANSPORTER 1-RELATED-RELATED"/>
    <property type="match status" value="1"/>
</dbReference>
<dbReference type="InterPro" id="IPR044712">
    <property type="entry name" value="SLC25A32-like"/>
</dbReference>
<evidence type="ECO:0000256" key="10">
    <source>
        <dbReference type="SAM" id="MobiDB-lite"/>
    </source>
</evidence>
<keyword evidence="4 8" id="KW-0812">Transmembrane</keyword>
<feature type="transmembrane region" description="Helical" evidence="11">
    <location>
        <begin position="118"/>
        <end position="142"/>
    </location>
</feature>
<evidence type="ECO:0000256" key="2">
    <source>
        <dbReference type="ARBA" id="ARBA00006375"/>
    </source>
</evidence>
<comment type="caution">
    <text evidence="12">The sequence shown here is derived from an EMBL/GenBank/DDBJ whole genome shotgun (WGS) entry which is preliminary data.</text>
</comment>
<accession>A0A1X0NUM8</accession>
<dbReference type="GeneID" id="39986113"/>
<proteinExistence type="inferred from homology"/>
<evidence type="ECO:0000256" key="8">
    <source>
        <dbReference type="PROSITE-ProRule" id="PRU00282"/>
    </source>
</evidence>
<dbReference type="Gene3D" id="1.50.40.10">
    <property type="entry name" value="Mitochondrial carrier domain"/>
    <property type="match status" value="2"/>
</dbReference>
<keyword evidence="6 11" id="KW-1133">Transmembrane helix</keyword>
<dbReference type="PROSITE" id="PS50920">
    <property type="entry name" value="SOLCAR"/>
    <property type="match status" value="3"/>
</dbReference>